<gene>
    <name evidence="1" type="ORF">FVE85_0678</name>
</gene>
<dbReference type="AlphaFoldDB" id="A0A5J4YZ93"/>
<dbReference type="EMBL" id="VRMN01000002">
    <property type="protein sequence ID" value="KAA8496949.1"/>
    <property type="molecule type" value="Genomic_DNA"/>
</dbReference>
<protein>
    <submittedName>
        <fullName evidence="1">Uncharacterized protein</fullName>
    </submittedName>
</protein>
<reference evidence="2" key="1">
    <citation type="journal article" date="2019" name="Nat. Commun.">
        <title>Expansion of phycobilisome linker gene families in mesophilic red algae.</title>
        <authorList>
            <person name="Lee J."/>
            <person name="Kim D."/>
            <person name="Bhattacharya D."/>
            <person name="Yoon H.S."/>
        </authorList>
    </citation>
    <scope>NUCLEOTIDE SEQUENCE [LARGE SCALE GENOMIC DNA]</scope>
    <source>
        <strain evidence="2">CCMP 1328</strain>
    </source>
</reference>
<comment type="caution">
    <text evidence="1">The sequence shown here is derived from an EMBL/GenBank/DDBJ whole genome shotgun (WGS) entry which is preliminary data.</text>
</comment>
<evidence type="ECO:0000313" key="1">
    <source>
        <dbReference type="EMBL" id="KAA8496949.1"/>
    </source>
</evidence>
<evidence type="ECO:0000313" key="2">
    <source>
        <dbReference type="Proteomes" id="UP000324585"/>
    </source>
</evidence>
<keyword evidence="2" id="KW-1185">Reference proteome</keyword>
<name>A0A5J4YZ93_PORPP</name>
<proteinExistence type="predicted"/>
<dbReference type="Proteomes" id="UP000324585">
    <property type="component" value="Unassembled WGS sequence"/>
</dbReference>
<organism evidence="1 2">
    <name type="scientific">Porphyridium purpureum</name>
    <name type="common">Red alga</name>
    <name type="synonym">Porphyridium cruentum</name>
    <dbReference type="NCBI Taxonomy" id="35688"/>
    <lineage>
        <taxon>Eukaryota</taxon>
        <taxon>Rhodophyta</taxon>
        <taxon>Bangiophyceae</taxon>
        <taxon>Porphyridiales</taxon>
        <taxon>Porphyridiaceae</taxon>
        <taxon>Porphyridium</taxon>
    </lineage>
</organism>
<accession>A0A5J4YZ93</accession>
<sequence>MPSRMNLMEVSALLDTVGEPRLPVSPAEYPRGGPTHVVAGRAGMKQTSYEGGALVVATLEDPFTYVDVEESVSEYTGDDEEVENDDDKLDFTRRNFPTNKSLRSDDFMVSNLSEYYSRSYCSEENSDSHFRHFRTAILEINTHGGARTSPALLRQRSSRRMTQLWNKIMMRPDETSTLQQFKRILDHLHGAVVSEIRDLSRIKNAMESKTQRTKLGLLPLEASLFVQWWKVFEAFCVKYFLAEDMWLLGFLPSAYFKSAREHKRVLVEDFLSIESVLDEFAKRPNNVSSRLFGLMDRLMQNFVDYLDVLFEVQVLGELAVYFDASTIQMNVLRCFCEGEHTMEFLVLLVSWIKTRKDRERWLKDNVNFRTRQELKFAYDNMEATHYGVVKQLEMNSVRMSMRMVRPAV</sequence>